<evidence type="ECO:0000313" key="1">
    <source>
        <dbReference type="EMBL" id="KFM73269.1"/>
    </source>
</evidence>
<reference evidence="1 2" key="1">
    <citation type="submission" date="2013-11" db="EMBL/GenBank/DDBJ databases">
        <title>Genome sequencing of Stegodyphus mimosarum.</title>
        <authorList>
            <person name="Bechsgaard J."/>
        </authorList>
    </citation>
    <scope>NUCLEOTIDE SEQUENCE [LARGE SCALE GENOMIC DNA]</scope>
</reference>
<accession>A0A087U7D0</accession>
<name>A0A087U7D0_STEMI</name>
<protein>
    <submittedName>
        <fullName evidence="1">Uncharacterized protein</fullName>
    </submittedName>
</protein>
<dbReference type="Proteomes" id="UP000054359">
    <property type="component" value="Unassembled WGS sequence"/>
</dbReference>
<sequence>MVNKILIFLELNPSTAATLLLKTIFLLSILLNSATSKCVTLAPTLRTNS</sequence>
<organism evidence="1 2">
    <name type="scientific">Stegodyphus mimosarum</name>
    <name type="common">African social velvet spider</name>
    <dbReference type="NCBI Taxonomy" id="407821"/>
    <lineage>
        <taxon>Eukaryota</taxon>
        <taxon>Metazoa</taxon>
        <taxon>Ecdysozoa</taxon>
        <taxon>Arthropoda</taxon>
        <taxon>Chelicerata</taxon>
        <taxon>Arachnida</taxon>
        <taxon>Araneae</taxon>
        <taxon>Araneomorphae</taxon>
        <taxon>Entelegynae</taxon>
        <taxon>Eresoidea</taxon>
        <taxon>Eresidae</taxon>
        <taxon>Stegodyphus</taxon>
    </lineage>
</organism>
<dbReference type="AlphaFoldDB" id="A0A087U7D0"/>
<gene>
    <name evidence="1" type="ORF">X975_08145</name>
</gene>
<dbReference type="EMBL" id="KK118559">
    <property type="protein sequence ID" value="KFM73269.1"/>
    <property type="molecule type" value="Genomic_DNA"/>
</dbReference>
<evidence type="ECO:0000313" key="2">
    <source>
        <dbReference type="Proteomes" id="UP000054359"/>
    </source>
</evidence>
<keyword evidence="2" id="KW-1185">Reference proteome</keyword>
<feature type="non-terminal residue" evidence="1">
    <location>
        <position position="49"/>
    </location>
</feature>
<proteinExistence type="predicted"/>